<organism evidence="6 7">
    <name type="scientific">Rubidibacter lacunae KORDI 51-2</name>
    <dbReference type="NCBI Taxonomy" id="582515"/>
    <lineage>
        <taxon>Bacteria</taxon>
        <taxon>Bacillati</taxon>
        <taxon>Cyanobacteriota</taxon>
        <taxon>Cyanophyceae</taxon>
        <taxon>Oscillatoriophycideae</taxon>
        <taxon>Chroococcales</taxon>
        <taxon>Aphanothecaceae</taxon>
        <taxon>Rubidibacter</taxon>
    </lineage>
</organism>
<dbReference type="Pfam" id="PF02797">
    <property type="entry name" value="Chal_sti_synt_C"/>
    <property type="match status" value="1"/>
</dbReference>
<evidence type="ECO:0000256" key="1">
    <source>
        <dbReference type="ARBA" id="ARBA00005531"/>
    </source>
</evidence>
<dbReference type="FunCoup" id="U5DC14">
    <property type="interactions" value="13"/>
</dbReference>
<evidence type="ECO:0000259" key="4">
    <source>
        <dbReference type="Pfam" id="PF00195"/>
    </source>
</evidence>
<dbReference type="OrthoDB" id="9786288at2"/>
<dbReference type="eggNOG" id="COG3424">
    <property type="taxonomic scope" value="Bacteria"/>
</dbReference>
<dbReference type="InterPro" id="IPR016039">
    <property type="entry name" value="Thiolase-like"/>
</dbReference>
<evidence type="ECO:0000256" key="3">
    <source>
        <dbReference type="PIRSR" id="PIRSR000451-1"/>
    </source>
</evidence>
<proteinExistence type="inferred from homology"/>
<dbReference type="GO" id="GO:0030639">
    <property type="term" value="P:polyketide biosynthetic process"/>
    <property type="evidence" value="ECO:0007669"/>
    <property type="project" value="TreeGrafter"/>
</dbReference>
<dbReference type="InterPro" id="IPR001099">
    <property type="entry name" value="Chalcone/stilbene_synt_N"/>
</dbReference>
<sequence>MVIDFSRKLEPSIEGIATGVPAHVVFQDDAAEFVANIPELKQHEHRIKKIYKNTRIQARHLAINLLTNETLAFSRKRNTIEERMHLFEKFGVPLATEVASKAFLRTLKCTRFLTLDDLKESVGLIVFVTSTGFSAPGIDAKLVKILGLRRDIARIPINFMGCAAAMNGIRAGCNYVRANPSRKALVICLELSSINAVFEDQMNDVIIHSIFGDGCAAVVIGACEGEELSKRQNRFVIRDNFSYLSKNTEDGIILGVRDNGVTCLLSRELPNYIQDNVGSIINNYLESRNLTKANIDLWVVHPGGTKIVENAQVSLGLSDRQVAHSWEILAQYGNTLSCASLFVIDRMLSRIGSTEANSDGSNEVNEKNFLDGRKTSLGIAFSFSPGVGIEGLLFEMF</sequence>
<evidence type="ECO:0000313" key="6">
    <source>
        <dbReference type="EMBL" id="ERN42068.1"/>
    </source>
</evidence>
<evidence type="ECO:0000313" key="7">
    <source>
        <dbReference type="Proteomes" id="UP000016960"/>
    </source>
</evidence>
<keyword evidence="2" id="KW-0808">Transferase</keyword>
<dbReference type="InterPro" id="IPR012328">
    <property type="entry name" value="Chalcone/stilbene_synt_C"/>
</dbReference>
<keyword evidence="7" id="KW-1185">Reference proteome</keyword>
<feature type="active site" description="Acyl-thioester intermediate" evidence="3">
    <location>
        <position position="162"/>
    </location>
</feature>
<dbReference type="EMBL" id="ASSJ01000035">
    <property type="protein sequence ID" value="ERN42068.1"/>
    <property type="molecule type" value="Genomic_DNA"/>
</dbReference>
<feature type="domain" description="Chalcone/stilbene synthase C-terminal" evidence="5">
    <location>
        <begin position="247"/>
        <end position="394"/>
    </location>
</feature>
<comment type="similarity">
    <text evidence="1">Belongs to the thiolase-like superfamily. Chalcone/stilbene synthases family.</text>
</comment>
<dbReference type="CDD" id="cd00831">
    <property type="entry name" value="CHS_like"/>
    <property type="match status" value="1"/>
</dbReference>
<dbReference type="STRING" id="582515.KR51_00014040"/>
<dbReference type="RefSeq" id="WP_022605990.1">
    <property type="nucleotide sequence ID" value="NZ_ASSJ01000035.1"/>
</dbReference>
<dbReference type="Gene3D" id="3.40.47.10">
    <property type="match status" value="2"/>
</dbReference>
<dbReference type="Pfam" id="PF00195">
    <property type="entry name" value="Chal_sti_synt_N"/>
    <property type="match status" value="1"/>
</dbReference>
<evidence type="ECO:0000259" key="5">
    <source>
        <dbReference type="Pfam" id="PF02797"/>
    </source>
</evidence>
<dbReference type="PIRSF" id="PIRSF000451">
    <property type="entry name" value="PKS_III"/>
    <property type="match status" value="1"/>
</dbReference>
<reference evidence="6 7" key="1">
    <citation type="submission" date="2013-05" db="EMBL/GenBank/DDBJ databases">
        <title>Draft genome sequence of Rubidibacter lacunae KORDI 51-2.</title>
        <authorList>
            <person name="Choi D.H."/>
            <person name="Noh J.H."/>
            <person name="Kwon K.-K."/>
            <person name="Lee J.-H."/>
            <person name="Ryu J.-Y."/>
        </authorList>
    </citation>
    <scope>NUCLEOTIDE SEQUENCE [LARGE SCALE GENOMIC DNA]</scope>
    <source>
        <strain evidence="6 7">KORDI 51-2</strain>
    </source>
</reference>
<dbReference type="SUPFAM" id="SSF53901">
    <property type="entry name" value="Thiolase-like"/>
    <property type="match status" value="1"/>
</dbReference>
<name>U5DC14_9CHRO</name>
<dbReference type="PATRIC" id="fig|582515.4.peg.1574"/>
<evidence type="ECO:0000256" key="2">
    <source>
        <dbReference type="ARBA" id="ARBA00022679"/>
    </source>
</evidence>
<dbReference type="InterPro" id="IPR011141">
    <property type="entry name" value="Polyketide_synthase_type-III"/>
</dbReference>
<dbReference type="Proteomes" id="UP000016960">
    <property type="component" value="Unassembled WGS sequence"/>
</dbReference>
<dbReference type="PANTHER" id="PTHR11877:SF46">
    <property type="entry name" value="TYPE III POLYKETIDE SYNTHASE A"/>
    <property type="match status" value="1"/>
</dbReference>
<accession>U5DC14</accession>
<comment type="caution">
    <text evidence="6">The sequence shown here is derived from an EMBL/GenBank/DDBJ whole genome shotgun (WGS) entry which is preliminary data.</text>
</comment>
<gene>
    <name evidence="6" type="ORF">KR51_00014040</name>
</gene>
<dbReference type="GO" id="GO:0016747">
    <property type="term" value="F:acyltransferase activity, transferring groups other than amino-acyl groups"/>
    <property type="evidence" value="ECO:0007669"/>
    <property type="project" value="InterPro"/>
</dbReference>
<dbReference type="InParanoid" id="U5DC14"/>
<dbReference type="PANTHER" id="PTHR11877">
    <property type="entry name" value="HYDROXYMETHYLGLUTARYL-COA SYNTHASE"/>
    <property type="match status" value="1"/>
</dbReference>
<dbReference type="AlphaFoldDB" id="U5DC14"/>
<feature type="domain" description="Chalcone/stilbene synthase N-terminal" evidence="4">
    <location>
        <begin position="15"/>
        <end position="222"/>
    </location>
</feature>
<protein>
    <submittedName>
        <fullName evidence="6">Putative naringenin-chalcone synthase</fullName>
    </submittedName>
</protein>